<evidence type="ECO:0000313" key="2">
    <source>
        <dbReference type="EMBL" id="QBE99533.1"/>
    </source>
</evidence>
<dbReference type="GO" id="GO:0005829">
    <property type="term" value="C:cytosol"/>
    <property type="evidence" value="ECO:0007669"/>
    <property type="project" value="TreeGrafter"/>
</dbReference>
<reference evidence="2 3" key="1">
    <citation type="submission" date="2019-01" db="EMBL/GenBank/DDBJ databases">
        <title>PMF-metabolizing Aryl O-demethylase.</title>
        <authorList>
            <person name="Kim M."/>
        </authorList>
    </citation>
    <scope>NUCLEOTIDE SEQUENCE [LARGE SCALE GENOMIC DNA]</scope>
    <source>
        <strain evidence="2 3">PMF1</strain>
    </source>
</reference>
<dbReference type="Pfam" id="PF25137">
    <property type="entry name" value="ADH_Fe_C"/>
    <property type="match status" value="1"/>
</dbReference>
<accession>A0A4P6M7K7</accession>
<dbReference type="EC" id="1.1.1.192" evidence="2"/>
<dbReference type="PANTHER" id="PTHR43633">
    <property type="entry name" value="ALCOHOL DEHYDROGENASE YQHD"/>
    <property type="match status" value="1"/>
</dbReference>
<dbReference type="GO" id="GO:1990362">
    <property type="term" value="F:butanol dehydrogenase (NAD+) activity"/>
    <property type="evidence" value="ECO:0007669"/>
    <property type="project" value="InterPro"/>
</dbReference>
<gene>
    <name evidence="2" type="primary">adh2_2</name>
    <name evidence="2" type="ORF">PMF13cell1_05110</name>
</gene>
<organism evidence="2 3">
    <name type="scientific">Blautia producta</name>
    <dbReference type="NCBI Taxonomy" id="33035"/>
    <lineage>
        <taxon>Bacteria</taxon>
        <taxon>Bacillati</taxon>
        <taxon>Bacillota</taxon>
        <taxon>Clostridia</taxon>
        <taxon>Lachnospirales</taxon>
        <taxon>Lachnospiraceae</taxon>
        <taxon>Blautia</taxon>
    </lineage>
</organism>
<keyword evidence="2" id="KW-0560">Oxidoreductase</keyword>
<name>A0A4P6M7K7_9FIRM</name>
<evidence type="ECO:0000259" key="1">
    <source>
        <dbReference type="Pfam" id="PF25137"/>
    </source>
</evidence>
<dbReference type="InterPro" id="IPR056798">
    <property type="entry name" value="ADH_Fe_C"/>
</dbReference>
<dbReference type="RefSeq" id="WP_165392571.1">
    <property type="nucleotide sequence ID" value="NZ_CP035945.1"/>
</dbReference>
<sequence length="113" mass="12950">MAHGAGLSVIFPAWMKYVYHYDIDIFVQYAVRVWNVEQDFYDKEKTALAGIACLENFYRSMGLPVRLHEIGIGEDSFELIAQKCRKFDEVKETVGNFAILGKDDIVNILKLAQ</sequence>
<dbReference type="AlphaFoldDB" id="A0A4P6M7K7"/>
<dbReference type="InterPro" id="IPR044731">
    <property type="entry name" value="BDH-like"/>
</dbReference>
<dbReference type="Gene3D" id="1.20.1090.10">
    <property type="entry name" value="Dehydroquinate synthase-like - alpha domain"/>
    <property type="match status" value="1"/>
</dbReference>
<evidence type="ECO:0000313" key="3">
    <source>
        <dbReference type="Proteomes" id="UP000289794"/>
    </source>
</evidence>
<dbReference type="SUPFAM" id="SSF56796">
    <property type="entry name" value="Dehydroquinate synthase-like"/>
    <property type="match status" value="1"/>
</dbReference>
<dbReference type="GO" id="GO:0008106">
    <property type="term" value="F:alcohol dehydrogenase (NADP+) activity"/>
    <property type="evidence" value="ECO:0007669"/>
    <property type="project" value="TreeGrafter"/>
</dbReference>
<dbReference type="GO" id="GO:1990002">
    <property type="term" value="F:methylglyoxal reductase (NADPH) (acetol producing) activity"/>
    <property type="evidence" value="ECO:0007669"/>
    <property type="project" value="TreeGrafter"/>
</dbReference>
<dbReference type="EMBL" id="CP035945">
    <property type="protein sequence ID" value="QBE99533.1"/>
    <property type="molecule type" value="Genomic_DNA"/>
</dbReference>
<protein>
    <submittedName>
        <fullName evidence="2">Long-chain-alcohol dehydrogenase 2</fullName>
        <ecNumber evidence="2">1.1.1.192</ecNumber>
    </submittedName>
</protein>
<feature type="domain" description="Fe-containing alcohol dehydrogenase-like C-terminal" evidence="1">
    <location>
        <begin position="1"/>
        <end position="111"/>
    </location>
</feature>
<proteinExistence type="predicted"/>
<dbReference type="KEGG" id="bpro:PMF13cell1_05110"/>
<dbReference type="PANTHER" id="PTHR43633:SF1">
    <property type="entry name" value="ALCOHOL DEHYDROGENASE YQHD"/>
    <property type="match status" value="1"/>
</dbReference>
<dbReference type="GO" id="GO:0050060">
    <property type="term" value="F:long-chain-alcohol dehydrogenase activity"/>
    <property type="evidence" value="ECO:0007669"/>
    <property type="project" value="UniProtKB-EC"/>
</dbReference>
<dbReference type="Proteomes" id="UP000289794">
    <property type="component" value="Chromosome"/>
</dbReference>